<sequence length="78" mass="8928">MFPFLETGRFRSISPSLCCFQQATEQCAFIAFQKPRQLHESPDFEQGMITGLARDGLILALLFLTQFYELMFGIIGLF</sequence>
<gene>
    <name evidence="1" type="ORF">A6P07_07695</name>
</gene>
<proteinExistence type="predicted"/>
<protein>
    <submittedName>
        <fullName evidence="1">Uncharacterized protein</fullName>
    </submittedName>
</protein>
<dbReference type="Proteomes" id="UP000094893">
    <property type="component" value="Unassembled WGS sequence"/>
</dbReference>
<accession>A0A1C2JJW9</accession>
<reference evidence="1 2" key="1">
    <citation type="journal article" date="2016" name="Int. J. Mol. Sci.">
        <title>Comparative genomics of the extreme acidophile Acidithiobacillus thiooxidans reveals intraspecific divergence and niche adaptation.</title>
        <authorList>
            <person name="Zhang X."/>
            <person name="Feng X."/>
            <person name="Tao J."/>
            <person name="Ma L."/>
            <person name="Xiao Y."/>
            <person name="Liang Y."/>
            <person name="Liu X."/>
            <person name="Yin H."/>
        </authorList>
    </citation>
    <scope>NUCLEOTIDE SEQUENCE [LARGE SCALE GENOMIC DNA]</scope>
    <source>
        <strain evidence="1 2">A02</strain>
    </source>
</reference>
<comment type="caution">
    <text evidence="1">The sequence shown here is derived from an EMBL/GenBank/DDBJ whole genome shotgun (WGS) entry which is preliminary data.</text>
</comment>
<dbReference type="EMBL" id="LWSA01000095">
    <property type="protein sequence ID" value="OCX73777.1"/>
    <property type="molecule type" value="Genomic_DNA"/>
</dbReference>
<name>A0A1C2JJW9_ACITH</name>
<evidence type="ECO:0000313" key="1">
    <source>
        <dbReference type="EMBL" id="OCX73777.1"/>
    </source>
</evidence>
<evidence type="ECO:0000313" key="2">
    <source>
        <dbReference type="Proteomes" id="UP000094893"/>
    </source>
</evidence>
<dbReference type="AlphaFoldDB" id="A0A1C2JJW9"/>
<organism evidence="1 2">
    <name type="scientific">Acidithiobacillus thiooxidans</name>
    <name type="common">Thiobacillus thiooxidans</name>
    <dbReference type="NCBI Taxonomy" id="930"/>
    <lineage>
        <taxon>Bacteria</taxon>
        <taxon>Pseudomonadati</taxon>
        <taxon>Pseudomonadota</taxon>
        <taxon>Acidithiobacillia</taxon>
        <taxon>Acidithiobacillales</taxon>
        <taxon>Acidithiobacillaceae</taxon>
        <taxon>Acidithiobacillus</taxon>
    </lineage>
</organism>